<dbReference type="PANTHER" id="PTHR23024">
    <property type="entry name" value="ARYLACETAMIDE DEACETYLASE"/>
    <property type="match status" value="1"/>
</dbReference>
<keyword evidence="3" id="KW-1185">Reference proteome</keyword>
<comment type="caution">
    <text evidence="2">The sequence shown here is derived from an EMBL/GenBank/DDBJ whole genome shotgun (WGS) entry which is preliminary data.</text>
</comment>
<evidence type="ECO:0000259" key="1">
    <source>
        <dbReference type="Pfam" id="PF07859"/>
    </source>
</evidence>
<protein>
    <recommendedName>
        <fullName evidence="1">Alpha/beta hydrolase fold-3 domain-containing protein</fullName>
    </recommendedName>
</protein>
<name>A0A2P4Z7T2_9HYPO</name>
<dbReference type="InterPro" id="IPR050466">
    <property type="entry name" value="Carboxylest/Gibb_receptor"/>
</dbReference>
<dbReference type="InterPro" id="IPR029058">
    <property type="entry name" value="AB_hydrolase_fold"/>
</dbReference>
<dbReference type="GeneID" id="29990416"/>
<dbReference type="Proteomes" id="UP000054821">
    <property type="component" value="Unassembled WGS sequence"/>
</dbReference>
<sequence>MAPPQMSEEWNTFAATNPKYINHNEDLASIRKSINQQSLDNIALLKEPAMAALASVKTEDAVITLPHAPNHKFAIRVYSPGNKSSAPLPIMLYFHNGYWATGNVDGDDLGCRAMIGHGNDLIIISFEYRLAPENSWDTILSDAENALVWINQNASTYGGDIHKGLYIGGATAGAHLAAAVAVRARDRHASIKLSGQCLIVPTVLVYSGSKSVPSGWAEKVVSHQENADAPVFGENEWQKYLSLLNVPESEREKGDNFPVWADLKGLPRTYLAMDGPDPIRDEGYLYEAMLRKAGVQTRTDHYELPNWFVQFPQLPTTARAGMELATGVRWLLEAGKYTL</sequence>
<dbReference type="STRING" id="398673.A0A2P4Z7T2"/>
<accession>A0A2P4Z7T2</accession>
<evidence type="ECO:0000313" key="3">
    <source>
        <dbReference type="Proteomes" id="UP000054821"/>
    </source>
</evidence>
<proteinExistence type="predicted"/>
<dbReference type="AlphaFoldDB" id="A0A2P4Z7T2"/>
<dbReference type="RefSeq" id="XP_018656477.1">
    <property type="nucleotide sequence ID" value="XM_018810333.1"/>
</dbReference>
<dbReference type="InterPro" id="IPR013094">
    <property type="entry name" value="AB_hydrolase_3"/>
</dbReference>
<dbReference type="PANTHER" id="PTHR23024:SF24">
    <property type="entry name" value="ALPHA_BETA HYDROLASE FOLD-3 DOMAIN-CONTAINING PROTEIN"/>
    <property type="match status" value="1"/>
</dbReference>
<gene>
    <name evidence="2" type="ORF">TGAM01_v210829</name>
</gene>
<feature type="domain" description="Alpha/beta hydrolase fold-3" evidence="1">
    <location>
        <begin position="91"/>
        <end position="303"/>
    </location>
</feature>
<dbReference type="SUPFAM" id="SSF53474">
    <property type="entry name" value="alpha/beta-Hydrolases"/>
    <property type="match status" value="1"/>
</dbReference>
<dbReference type="Pfam" id="PF07859">
    <property type="entry name" value="Abhydrolase_3"/>
    <property type="match status" value="1"/>
</dbReference>
<organism evidence="2 3">
    <name type="scientific">Trichoderma gamsii</name>
    <dbReference type="NCBI Taxonomy" id="398673"/>
    <lineage>
        <taxon>Eukaryota</taxon>
        <taxon>Fungi</taxon>
        <taxon>Dikarya</taxon>
        <taxon>Ascomycota</taxon>
        <taxon>Pezizomycotina</taxon>
        <taxon>Sordariomycetes</taxon>
        <taxon>Hypocreomycetidae</taxon>
        <taxon>Hypocreales</taxon>
        <taxon>Hypocreaceae</taxon>
        <taxon>Trichoderma</taxon>
    </lineage>
</organism>
<dbReference type="GO" id="GO:0016787">
    <property type="term" value="F:hydrolase activity"/>
    <property type="evidence" value="ECO:0007669"/>
    <property type="project" value="InterPro"/>
</dbReference>
<reference evidence="2 3" key="1">
    <citation type="journal article" date="2016" name="Genome Announc.">
        <title>Draft Whole-Genome Sequence of Trichoderma gamsii T6085, a Promising Biocontrol Agent of Fusarium Head Blight on Wheat.</title>
        <authorList>
            <person name="Baroncelli R."/>
            <person name="Zapparata A."/>
            <person name="Piaggeschi G."/>
            <person name="Sarrocco S."/>
            <person name="Vannacci G."/>
        </authorList>
    </citation>
    <scope>NUCLEOTIDE SEQUENCE [LARGE SCALE GENOMIC DNA]</scope>
    <source>
        <strain evidence="2 3">T6085</strain>
    </source>
</reference>
<dbReference type="Gene3D" id="3.40.50.1820">
    <property type="entry name" value="alpha/beta hydrolase"/>
    <property type="match status" value="1"/>
</dbReference>
<dbReference type="EMBL" id="JPDN02000073">
    <property type="protein sequence ID" value="PON20330.1"/>
    <property type="molecule type" value="Genomic_DNA"/>
</dbReference>
<evidence type="ECO:0000313" key="2">
    <source>
        <dbReference type="EMBL" id="PON20330.1"/>
    </source>
</evidence>